<name>A0A1V9QY28_9LACO</name>
<comment type="caution">
    <text evidence="1">The sequence shown here is derived from an EMBL/GenBank/DDBJ whole genome shotgun (WGS) entry which is preliminary data.</text>
</comment>
<dbReference type="AlphaFoldDB" id="A0A1V9QY28"/>
<organism evidence="1 3">
    <name type="scientific">Ligilactobacillus salivarius</name>
    <dbReference type="NCBI Taxonomy" id="1624"/>
    <lineage>
        <taxon>Bacteria</taxon>
        <taxon>Bacillati</taxon>
        <taxon>Bacillota</taxon>
        <taxon>Bacilli</taxon>
        <taxon>Lactobacillales</taxon>
        <taxon>Lactobacillaceae</taxon>
        <taxon>Ligilactobacillus</taxon>
    </lineage>
</organism>
<dbReference type="Proteomes" id="UP000192638">
    <property type="component" value="Unassembled WGS sequence"/>
</dbReference>
<evidence type="ECO:0000313" key="4">
    <source>
        <dbReference type="Proteomes" id="UP000244552"/>
    </source>
</evidence>
<evidence type="ECO:0000313" key="3">
    <source>
        <dbReference type="Proteomes" id="UP000192638"/>
    </source>
</evidence>
<accession>A0A1V9QY28</accession>
<gene>
    <name evidence="1" type="ORF">B6U60_01965</name>
    <name evidence="2" type="ORF">DBP89_02620</name>
</gene>
<evidence type="ECO:0000313" key="2">
    <source>
        <dbReference type="EMBL" id="PTR99044.1"/>
    </source>
</evidence>
<reference evidence="1 3" key="1">
    <citation type="submission" date="2017-03" db="EMBL/GenBank/DDBJ databases">
        <title>Phylogenomics and comparative genomics of Lactobacillus salivarius, a mammalian gut commensal.</title>
        <authorList>
            <person name="Harris H.M."/>
        </authorList>
    </citation>
    <scope>NUCLEOTIDE SEQUENCE [LARGE SCALE GENOMIC DNA]</scope>
    <source>
        <strain evidence="1 3">LMG 14477</strain>
    </source>
</reference>
<proteinExistence type="predicted"/>
<dbReference type="EMBL" id="NBEB01000028">
    <property type="protein sequence ID" value="OQQ85763.1"/>
    <property type="molecule type" value="Genomic_DNA"/>
</dbReference>
<reference evidence="2 4" key="2">
    <citation type="journal article" date="2018" name="Genome Announc.">
        <title>Fifty-Six Draft Genome Sequences of 10 Lactobacillus Species from 22 Commercial Dietary Supplements.</title>
        <authorList>
            <person name="Gangiredla J."/>
            <person name="Barnaba T.J."/>
            <person name="Mammel M.K."/>
            <person name="Lacher D.W."/>
            <person name="Elkins C.A."/>
            <person name="Lampel K.A."/>
            <person name="Whitehouse C.A."/>
            <person name="Tartera C."/>
        </authorList>
    </citation>
    <scope>NUCLEOTIDE SEQUENCE [LARGE SCALE GENOMIC DNA]</scope>
    <source>
        <strain evidence="2 4">DS11_12</strain>
    </source>
</reference>
<sequence>MGATILLNKKLKEAWIGENKGKNSEIKENNNLKALRKKEIINIEEYYQKILEKVNERNSKYNVDSINFVDEPLPFLSKQALNAGKIVKYVKDEEKTLAYVYISNPSLGSRNIFGAQQLFPGLSYLINYYISSPAYEFANLPIYFINGSIDPVTESMQETIMAMNLMNIRYIQLFDDNKLPDGIFEGDLIKFSRFISNDTVKRPQGIIYTDFYVLDYKNKKIKFTTSTFKEDNISSFGSSDRFFVIKAYPALLLADEEMYDIDVTEIQRFLSVYGKGRNNLEPFISFAKKLKERERF</sequence>
<dbReference type="Proteomes" id="UP000244552">
    <property type="component" value="Unassembled WGS sequence"/>
</dbReference>
<dbReference type="RefSeq" id="WP_003699725.1">
    <property type="nucleotide sequence ID" value="NZ_CBCRTQ010000002.1"/>
</dbReference>
<dbReference type="EMBL" id="QAGV01000001">
    <property type="protein sequence ID" value="PTR99044.1"/>
    <property type="molecule type" value="Genomic_DNA"/>
</dbReference>
<evidence type="ECO:0000313" key="1">
    <source>
        <dbReference type="EMBL" id="OQQ85763.1"/>
    </source>
</evidence>
<protein>
    <submittedName>
        <fullName evidence="1">Uncharacterized protein</fullName>
    </submittedName>
</protein>